<keyword evidence="4 9" id="KW-0720">Serine protease</keyword>
<gene>
    <name evidence="13" type="ORF">HHI36_000523</name>
</gene>
<sequence>MTSYDSCKTPNEELGECISIRSCPALFGLVTKRPLSQADTDYLRKSHCGFDGHIPKVCCRNDTNTNSGPQVPMEDDEVMPSISTANLLPDSSECGVDTATRIVGGEKTDLDEFPWMALLSYELPNHHQGFGCGGVLISKRYVLTAAHCLKGKSLPKLWKLTSVRLGEYNKDSDDDCYFNGINKQCLLTPPIDVLVDERIPHEKYDPEDKNQRHDIALLRLHEDVKFNDYIKPICLPVEAKERLKTYSGANLTVAGWGQTENTSSSSVKLKLVVPVKANDECNSIYRDAERELSEKQLCAGGEKDKDSCKGDSGGALMTVSVDHQGDANWYAAGIVSFGPDPCGSEGWPGVYTRISKYMGWILRHMKP</sequence>
<evidence type="ECO:0000259" key="12">
    <source>
        <dbReference type="PROSITE" id="PS51888"/>
    </source>
</evidence>
<feature type="domain" description="Peptidase S1" evidence="11">
    <location>
        <begin position="102"/>
        <end position="366"/>
    </location>
</feature>
<comment type="domain">
    <text evidence="10">The clip domain consists of 35-55 residues which are 'knitted' together usually by 3 conserved disulfide bonds forming a clip-like compact structure.</text>
</comment>
<evidence type="ECO:0000256" key="10">
    <source>
        <dbReference type="RuleBase" id="RU366078"/>
    </source>
</evidence>
<feature type="domain" description="Clip" evidence="12">
    <location>
        <begin position="6"/>
        <end position="59"/>
    </location>
</feature>
<dbReference type="InterPro" id="IPR051487">
    <property type="entry name" value="Ser/Thr_Proteases_Immune/Dev"/>
</dbReference>
<dbReference type="AlphaFoldDB" id="A0ABD2P4V1"/>
<reference evidence="13 14" key="1">
    <citation type="journal article" date="2021" name="BMC Biol.">
        <title>Horizontally acquired antibacterial genes associated with adaptive radiation of ladybird beetles.</title>
        <authorList>
            <person name="Li H.S."/>
            <person name="Tang X.F."/>
            <person name="Huang Y.H."/>
            <person name="Xu Z.Y."/>
            <person name="Chen M.L."/>
            <person name="Du X.Y."/>
            <person name="Qiu B.Y."/>
            <person name="Chen P.T."/>
            <person name="Zhang W."/>
            <person name="Slipinski A."/>
            <person name="Escalona H.E."/>
            <person name="Waterhouse R.M."/>
            <person name="Zwick A."/>
            <person name="Pang H."/>
        </authorList>
    </citation>
    <scope>NUCLEOTIDE SEQUENCE [LARGE SCALE GENOMIC DNA]</scope>
    <source>
        <strain evidence="13">SYSU2018</strain>
    </source>
</reference>
<keyword evidence="2" id="KW-0732">Signal</keyword>
<dbReference type="GO" id="GO:0004252">
    <property type="term" value="F:serine-type endopeptidase activity"/>
    <property type="evidence" value="ECO:0007669"/>
    <property type="project" value="UniProtKB-UniRule"/>
</dbReference>
<protein>
    <recommendedName>
        <fullName evidence="10">CLIP domain-containing serine protease</fullName>
        <ecNumber evidence="9">3.4.21.-</ecNumber>
    </recommendedName>
</protein>
<evidence type="ECO:0000259" key="11">
    <source>
        <dbReference type="PROSITE" id="PS50240"/>
    </source>
</evidence>
<dbReference type="Gene3D" id="2.40.10.10">
    <property type="entry name" value="Trypsin-like serine proteases"/>
    <property type="match status" value="2"/>
</dbReference>
<comment type="caution">
    <text evidence="13">The sequence shown here is derived from an EMBL/GenBank/DDBJ whole genome shotgun (WGS) entry which is preliminary data.</text>
</comment>
<keyword evidence="10" id="KW-0964">Secreted</keyword>
<dbReference type="InterPro" id="IPR038565">
    <property type="entry name" value="CLIP_sf"/>
</dbReference>
<dbReference type="PANTHER" id="PTHR24256">
    <property type="entry name" value="TRYPTASE-RELATED"/>
    <property type="match status" value="1"/>
</dbReference>
<evidence type="ECO:0000256" key="5">
    <source>
        <dbReference type="ARBA" id="ARBA00023145"/>
    </source>
</evidence>
<dbReference type="EC" id="3.4.21.-" evidence="9"/>
<evidence type="ECO:0000313" key="14">
    <source>
        <dbReference type="Proteomes" id="UP001516400"/>
    </source>
</evidence>
<dbReference type="SMART" id="SM00020">
    <property type="entry name" value="Tryp_SPc"/>
    <property type="match status" value="1"/>
</dbReference>
<dbReference type="InterPro" id="IPR033116">
    <property type="entry name" value="TRYPSIN_SER"/>
</dbReference>
<comment type="subcellular location">
    <subcellularLocation>
        <location evidence="10">Secreted</location>
    </subcellularLocation>
</comment>
<dbReference type="CDD" id="cd00190">
    <property type="entry name" value="Tryp_SPc"/>
    <property type="match status" value="1"/>
</dbReference>
<dbReference type="Pfam" id="PF00089">
    <property type="entry name" value="Trypsin"/>
    <property type="match status" value="1"/>
</dbReference>
<dbReference type="InterPro" id="IPR018114">
    <property type="entry name" value="TRYPSIN_HIS"/>
</dbReference>
<dbReference type="FunFam" id="2.40.10.10:FF:000084">
    <property type="entry name" value="Serine protease easter"/>
    <property type="match status" value="1"/>
</dbReference>
<dbReference type="InterPro" id="IPR022700">
    <property type="entry name" value="CLIP"/>
</dbReference>
<dbReference type="FunFam" id="2.40.10.10:FF:000028">
    <property type="entry name" value="Serine protease easter"/>
    <property type="match status" value="1"/>
</dbReference>
<keyword evidence="14" id="KW-1185">Reference proteome</keyword>
<name>A0ABD2P4V1_9CUCU</name>
<keyword evidence="7" id="KW-0325">Glycoprotein</keyword>
<dbReference type="Pfam" id="PF12032">
    <property type="entry name" value="CLIP"/>
    <property type="match status" value="1"/>
</dbReference>
<comment type="similarity">
    <text evidence="8 10">Belongs to the peptidase S1 family. CLIP subfamily.</text>
</comment>
<keyword evidence="3 9" id="KW-0378">Hydrolase</keyword>
<evidence type="ECO:0000256" key="2">
    <source>
        <dbReference type="ARBA" id="ARBA00022729"/>
    </source>
</evidence>
<keyword evidence="1 9" id="KW-0645">Protease</keyword>
<evidence type="ECO:0000313" key="13">
    <source>
        <dbReference type="EMBL" id="KAL3286009.1"/>
    </source>
</evidence>
<evidence type="ECO:0000256" key="9">
    <source>
        <dbReference type="RuleBase" id="RU363034"/>
    </source>
</evidence>
<dbReference type="PROSITE" id="PS51888">
    <property type="entry name" value="CLIP"/>
    <property type="match status" value="1"/>
</dbReference>
<dbReference type="PRINTS" id="PR00722">
    <property type="entry name" value="CHYMOTRYPSIN"/>
</dbReference>
<dbReference type="GO" id="GO:0006508">
    <property type="term" value="P:proteolysis"/>
    <property type="evidence" value="ECO:0007669"/>
    <property type="project" value="UniProtKB-KW"/>
</dbReference>
<keyword evidence="5" id="KW-0865">Zymogen</keyword>
<dbReference type="GO" id="GO:0005576">
    <property type="term" value="C:extracellular region"/>
    <property type="evidence" value="ECO:0007669"/>
    <property type="project" value="UniProtKB-SubCell"/>
</dbReference>
<evidence type="ECO:0000256" key="7">
    <source>
        <dbReference type="ARBA" id="ARBA00023180"/>
    </source>
</evidence>
<evidence type="ECO:0000256" key="3">
    <source>
        <dbReference type="ARBA" id="ARBA00022801"/>
    </source>
</evidence>
<dbReference type="FunFam" id="3.30.1640.30:FF:000001">
    <property type="entry name" value="Serine protease 7"/>
    <property type="match status" value="1"/>
</dbReference>
<evidence type="ECO:0000256" key="6">
    <source>
        <dbReference type="ARBA" id="ARBA00023157"/>
    </source>
</evidence>
<keyword evidence="6" id="KW-1015">Disulfide bond</keyword>
<proteinExistence type="inferred from homology"/>
<dbReference type="InterPro" id="IPR009003">
    <property type="entry name" value="Peptidase_S1_PA"/>
</dbReference>
<dbReference type="GO" id="GO:0035008">
    <property type="term" value="P:positive regulation of melanization defense response"/>
    <property type="evidence" value="ECO:0007669"/>
    <property type="project" value="UniProtKB-ARBA"/>
</dbReference>
<evidence type="ECO:0000256" key="8">
    <source>
        <dbReference type="ARBA" id="ARBA00024195"/>
    </source>
</evidence>
<dbReference type="Proteomes" id="UP001516400">
    <property type="component" value="Unassembled WGS sequence"/>
</dbReference>
<dbReference type="SMART" id="SM00680">
    <property type="entry name" value="CLIP"/>
    <property type="match status" value="1"/>
</dbReference>
<dbReference type="PROSITE" id="PS50240">
    <property type="entry name" value="TRYPSIN_DOM"/>
    <property type="match status" value="1"/>
</dbReference>
<dbReference type="Gene3D" id="3.30.1640.30">
    <property type="match status" value="1"/>
</dbReference>
<dbReference type="EMBL" id="JABFTP020000185">
    <property type="protein sequence ID" value="KAL3286009.1"/>
    <property type="molecule type" value="Genomic_DNA"/>
</dbReference>
<dbReference type="SUPFAM" id="SSF50494">
    <property type="entry name" value="Trypsin-like serine proteases"/>
    <property type="match status" value="1"/>
</dbReference>
<organism evidence="13 14">
    <name type="scientific">Cryptolaemus montrouzieri</name>
    <dbReference type="NCBI Taxonomy" id="559131"/>
    <lineage>
        <taxon>Eukaryota</taxon>
        <taxon>Metazoa</taxon>
        <taxon>Ecdysozoa</taxon>
        <taxon>Arthropoda</taxon>
        <taxon>Hexapoda</taxon>
        <taxon>Insecta</taxon>
        <taxon>Pterygota</taxon>
        <taxon>Neoptera</taxon>
        <taxon>Endopterygota</taxon>
        <taxon>Coleoptera</taxon>
        <taxon>Polyphaga</taxon>
        <taxon>Cucujiformia</taxon>
        <taxon>Coccinelloidea</taxon>
        <taxon>Coccinellidae</taxon>
        <taxon>Scymninae</taxon>
        <taxon>Scymnini</taxon>
        <taxon>Cryptolaemus</taxon>
    </lineage>
</organism>
<dbReference type="InterPro" id="IPR001254">
    <property type="entry name" value="Trypsin_dom"/>
</dbReference>
<dbReference type="InterPro" id="IPR043504">
    <property type="entry name" value="Peptidase_S1_PA_chymotrypsin"/>
</dbReference>
<dbReference type="PROSITE" id="PS00135">
    <property type="entry name" value="TRYPSIN_SER"/>
    <property type="match status" value="1"/>
</dbReference>
<evidence type="ECO:0000256" key="4">
    <source>
        <dbReference type="ARBA" id="ARBA00022825"/>
    </source>
</evidence>
<dbReference type="InterPro" id="IPR001314">
    <property type="entry name" value="Peptidase_S1A"/>
</dbReference>
<dbReference type="PROSITE" id="PS00134">
    <property type="entry name" value="TRYPSIN_HIS"/>
    <property type="match status" value="1"/>
</dbReference>
<evidence type="ECO:0000256" key="1">
    <source>
        <dbReference type="ARBA" id="ARBA00022670"/>
    </source>
</evidence>
<accession>A0ABD2P4V1</accession>